<evidence type="ECO:0000313" key="5">
    <source>
        <dbReference type="Proteomes" id="UP001396898"/>
    </source>
</evidence>
<evidence type="ECO:0000313" key="4">
    <source>
        <dbReference type="EMBL" id="KAK7994477.1"/>
    </source>
</evidence>
<dbReference type="Proteomes" id="UP001396898">
    <property type="component" value="Unassembled WGS sequence"/>
</dbReference>
<protein>
    <recommendedName>
        <fullName evidence="3">Protein kinase domain-containing protein</fullName>
    </recommendedName>
</protein>
<feature type="binding site" evidence="1">
    <location>
        <position position="63"/>
    </location>
    <ligand>
        <name>ATP</name>
        <dbReference type="ChEBI" id="CHEBI:30616"/>
    </ligand>
</feature>
<keyword evidence="1" id="KW-0067">ATP-binding</keyword>
<evidence type="ECO:0000259" key="3">
    <source>
        <dbReference type="PROSITE" id="PS50011"/>
    </source>
</evidence>
<gene>
    <name evidence="4" type="ORF">PG991_016065</name>
</gene>
<feature type="domain" description="Protein kinase" evidence="3">
    <location>
        <begin position="30"/>
        <end position="447"/>
    </location>
</feature>
<sequence length="450" mass="51041">MSSSGEEWMEEELGPIRKRIQGYFGDSKNFKLDRFLGKGVTAHAWLIRHRKQEKDPWQKLVLKTPAYVEGSLREQQFANGPEGVTEFHEEAGLLKLIRTRHLVRLIDFCGQDPLNQNGARNYFGNWIYLEYLENGNLAEFLEKCEAHSIPYVPNRLLWRMFLCMIRACIAMAYIPPGDPVDRYDQNEEPCEDSKGSYTHVDMHSKNIMLGALLGDPDDLEHAISPPVKFIDLDNHVLFDGGEGEGVQENVFHVGANMAQVILRDDEACLDTLEAYEDDDTDPVQLRLPGKPTFQTYAEKMLPNDDTDFTMPRPELDPDLRFLICLCCAARKETRPRLADQLLPWVLAAVRQRDAAYYDRTPYCDGEEETDECILLFLQTVLGAAPPPAKGEGGGPESMDIDDSGPGTSRSGKLKTRDARETSPRPLTTDPQDRFRQRSPLTDRDDKMDLG</sequence>
<comment type="caution">
    <text evidence="4">The sequence shown here is derived from an EMBL/GenBank/DDBJ whole genome shotgun (WGS) entry which is preliminary data.</text>
</comment>
<evidence type="ECO:0000256" key="1">
    <source>
        <dbReference type="PROSITE-ProRule" id="PRU10141"/>
    </source>
</evidence>
<proteinExistence type="predicted"/>
<dbReference type="InterPro" id="IPR000719">
    <property type="entry name" value="Prot_kinase_dom"/>
</dbReference>
<dbReference type="InterPro" id="IPR017441">
    <property type="entry name" value="Protein_kinase_ATP_BS"/>
</dbReference>
<dbReference type="EMBL" id="JAQQWI010000024">
    <property type="protein sequence ID" value="KAK7994477.1"/>
    <property type="molecule type" value="Genomic_DNA"/>
</dbReference>
<feature type="region of interest" description="Disordered" evidence="2">
    <location>
        <begin position="385"/>
        <end position="450"/>
    </location>
</feature>
<keyword evidence="5" id="KW-1185">Reference proteome</keyword>
<keyword evidence="1" id="KW-0547">Nucleotide-binding</keyword>
<organism evidence="4 5">
    <name type="scientific">Apiospora marii</name>
    <dbReference type="NCBI Taxonomy" id="335849"/>
    <lineage>
        <taxon>Eukaryota</taxon>
        <taxon>Fungi</taxon>
        <taxon>Dikarya</taxon>
        <taxon>Ascomycota</taxon>
        <taxon>Pezizomycotina</taxon>
        <taxon>Sordariomycetes</taxon>
        <taxon>Xylariomycetidae</taxon>
        <taxon>Amphisphaeriales</taxon>
        <taxon>Apiosporaceae</taxon>
        <taxon>Apiospora</taxon>
    </lineage>
</organism>
<dbReference type="Gene3D" id="1.10.510.10">
    <property type="entry name" value="Transferase(Phosphotransferase) domain 1"/>
    <property type="match status" value="1"/>
</dbReference>
<dbReference type="SUPFAM" id="SSF56112">
    <property type="entry name" value="Protein kinase-like (PK-like)"/>
    <property type="match status" value="1"/>
</dbReference>
<name>A0ABR1R0G6_9PEZI</name>
<reference evidence="4 5" key="1">
    <citation type="submission" date="2023-01" db="EMBL/GenBank/DDBJ databases">
        <title>Analysis of 21 Apiospora genomes using comparative genomics revels a genus with tremendous synthesis potential of carbohydrate active enzymes and secondary metabolites.</title>
        <authorList>
            <person name="Sorensen T."/>
        </authorList>
    </citation>
    <scope>NUCLEOTIDE SEQUENCE [LARGE SCALE GENOMIC DNA]</scope>
    <source>
        <strain evidence="4 5">CBS 20057</strain>
    </source>
</reference>
<dbReference type="PROSITE" id="PS00107">
    <property type="entry name" value="PROTEIN_KINASE_ATP"/>
    <property type="match status" value="1"/>
</dbReference>
<feature type="compositionally biased region" description="Basic and acidic residues" evidence="2">
    <location>
        <begin position="430"/>
        <end position="450"/>
    </location>
</feature>
<dbReference type="InterPro" id="IPR011009">
    <property type="entry name" value="Kinase-like_dom_sf"/>
</dbReference>
<dbReference type="PROSITE" id="PS50011">
    <property type="entry name" value="PROTEIN_KINASE_DOM"/>
    <property type="match status" value="1"/>
</dbReference>
<evidence type="ECO:0000256" key="2">
    <source>
        <dbReference type="SAM" id="MobiDB-lite"/>
    </source>
</evidence>
<accession>A0ABR1R0G6</accession>